<dbReference type="Gene3D" id="3.40.33.10">
    <property type="entry name" value="CAP"/>
    <property type="match status" value="1"/>
</dbReference>
<comment type="caution">
    <text evidence="2">The sequence shown here is derived from an EMBL/GenBank/DDBJ whole genome shotgun (WGS) entry which is preliminary data.</text>
</comment>
<sequence length="361" mass="36658">MAAASPLKQLNKKAYKYETVTDIVWVTVTAGEVPPPVTTSTLVDTTVVVASTVYVNAIPLYGHYSHPHPHRPHGSPSSSSLVLTSPAVSSSSSAAPVVVTTSTVAPVVVHTTSSVAPVVVPTTSSVAPVVVPTTSSVAPVVVPTTSSKASTVVATTAAPVVTSSSAAAVVSSSAVKVASTTAAAAASSPTDFDSTCTYHHNIHRSNHSATAATYDATIAGYAKTLADTCVYGHDVTIGGGGYGQNIASWGATDATSVNASTVMAAMITNMWYNGEVALFQDFYGLANPTTNFDAWGHFSQIVWKGSDTVGCAVTLCAAGTIFDGFEGWFGVCNYGPEGNVAGEYADNVGRPIGSSSVTVAL</sequence>
<dbReference type="InterPro" id="IPR018244">
    <property type="entry name" value="Allrgn_V5/Tpx1_CS"/>
</dbReference>
<dbReference type="PRINTS" id="PR00837">
    <property type="entry name" value="V5TPXLIKE"/>
</dbReference>
<feature type="domain" description="SCP" evidence="1">
    <location>
        <begin position="191"/>
        <end position="342"/>
    </location>
</feature>
<dbReference type="SMART" id="SM00198">
    <property type="entry name" value="SCP"/>
    <property type="match status" value="1"/>
</dbReference>
<evidence type="ECO:0000259" key="1">
    <source>
        <dbReference type="SMART" id="SM00198"/>
    </source>
</evidence>
<evidence type="ECO:0000313" key="2">
    <source>
        <dbReference type="EMBL" id="RDW66927.1"/>
    </source>
</evidence>
<evidence type="ECO:0000313" key="3">
    <source>
        <dbReference type="Proteomes" id="UP000256328"/>
    </source>
</evidence>
<name>A0A3D8QYS5_9HELO</name>
<dbReference type="PANTHER" id="PTHR10334">
    <property type="entry name" value="CYSTEINE-RICH SECRETORY PROTEIN-RELATED"/>
    <property type="match status" value="1"/>
</dbReference>
<dbReference type="Proteomes" id="UP000256328">
    <property type="component" value="Unassembled WGS sequence"/>
</dbReference>
<dbReference type="InterPro" id="IPR001283">
    <property type="entry name" value="CRISP-related"/>
</dbReference>
<dbReference type="GO" id="GO:0005576">
    <property type="term" value="C:extracellular region"/>
    <property type="evidence" value="ECO:0007669"/>
    <property type="project" value="InterPro"/>
</dbReference>
<dbReference type="InterPro" id="IPR035940">
    <property type="entry name" value="CAP_sf"/>
</dbReference>
<protein>
    <recommendedName>
        <fullName evidence="1">SCP domain-containing protein</fullName>
    </recommendedName>
</protein>
<reference evidence="2 3" key="1">
    <citation type="journal article" date="2018" name="IMA Fungus">
        <title>IMA Genome-F 9: Draft genome sequence of Annulohypoxylon stygium, Aspergillus mulundensis, Berkeleyomyces basicola (syn. Thielaviopsis basicola), Ceratocystis smalleyi, two Cercospora beticola strains, Coleophoma cylindrospora, Fusarium fracticaudum, Phialophora cf. hyalina, and Morchella septimelata.</title>
        <authorList>
            <person name="Wingfield B.D."/>
            <person name="Bills G.F."/>
            <person name="Dong Y."/>
            <person name="Huang W."/>
            <person name="Nel W.J."/>
            <person name="Swalarsk-Parry B.S."/>
            <person name="Vaghefi N."/>
            <person name="Wilken P.M."/>
            <person name="An Z."/>
            <person name="de Beer Z.W."/>
            <person name="De Vos L."/>
            <person name="Chen L."/>
            <person name="Duong T.A."/>
            <person name="Gao Y."/>
            <person name="Hammerbacher A."/>
            <person name="Kikkert J.R."/>
            <person name="Li Y."/>
            <person name="Li H."/>
            <person name="Li K."/>
            <person name="Li Q."/>
            <person name="Liu X."/>
            <person name="Ma X."/>
            <person name="Naidoo K."/>
            <person name="Pethybridge S.J."/>
            <person name="Sun J."/>
            <person name="Steenkamp E.T."/>
            <person name="van der Nest M.A."/>
            <person name="van Wyk S."/>
            <person name="Wingfield M.J."/>
            <person name="Xiong C."/>
            <person name="Yue Q."/>
            <person name="Zhang X."/>
        </authorList>
    </citation>
    <scope>NUCLEOTIDE SEQUENCE [LARGE SCALE GENOMIC DNA]</scope>
    <source>
        <strain evidence="2 3">BP5796</strain>
    </source>
</reference>
<accession>A0A3D8QYS5</accession>
<dbReference type="PROSITE" id="PS01009">
    <property type="entry name" value="CRISP_1"/>
    <property type="match status" value="1"/>
</dbReference>
<gene>
    <name evidence="2" type="ORF">BP5796_09676</name>
</gene>
<organism evidence="2 3">
    <name type="scientific">Coleophoma crateriformis</name>
    <dbReference type="NCBI Taxonomy" id="565419"/>
    <lineage>
        <taxon>Eukaryota</taxon>
        <taxon>Fungi</taxon>
        <taxon>Dikarya</taxon>
        <taxon>Ascomycota</taxon>
        <taxon>Pezizomycotina</taxon>
        <taxon>Leotiomycetes</taxon>
        <taxon>Helotiales</taxon>
        <taxon>Dermateaceae</taxon>
        <taxon>Coleophoma</taxon>
    </lineage>
</organism>
<proteinExistence type="predicted"/>
<dbReference type="SUPFAM" id="SSF55797">
    <property type="entry name" value="PR-1-like"/>
    <property type="match status" value="1"/>
</dbReference>
<keyword evidence="3" id="KW-1185">Reference proteome</keyword>
<dbReference type="AlphaFoldDB" id="A0A3D8QYS5"/>
<dbReference type="InterPro" id="IPR014044">
    <property type="entry name" value="CAP_dom"/>
</dbReference>
<dbReference type="CDD" id="cd05380">
    <property type="entry name" value="CAP_euk"/>
    <property type="match status" value="1"/>
</dbReference>
<dbReference type="Pfam" id="PF00188">
    <property type="entry name" value="CAP"/>
    <property type="match status" value="1"/>
</dbReference>
<dbReference type="FunFam" id="3.40.33.10:FF:000018">
    <property type="entry name" value="SCP-like extracellular protein, putative"/>
    <property type="match status" value="1"/>
</dbReference>
<dbReference type="OrthoDB" id="337038at2759"/>
<dbReference type="EMBL" id="PDLN01000014">
    <property type="protein sequence ID" value="RDW66927.1"/>
    <property type="molecule type" value="Genomic_DNA"/>
</dbReference>